<proteinExistence type="predicted"/>
<dbReference type="GO" id="GO:0009055">
    <property type="term" value="F:electron transfer activity"/>
    <property type="evidence" value="ECO:0007669"/>
    <property type="project" value="TreeGrafter"/>
</dbReference>
<dbReference type="RefSeq" id="WP_154444265.1">
    <property type="nucleotide sequence ID" value="NZ_WIND01000001.1"/>
</dbReference>
<protein>
    <submittedName>
        <fullName evidence="3">Flavodoxin family protein</fullName>
    </submittedName>
</protein>
<organism evidence="3 4">
    <name type="scientific">Halovulum marinum</name>
    <dbReference type="NCBI Taxonomy" id="2662447"/>
    <lineage>
        <taxon>Bacteria</taxon>
        <taxon>Pseudomonadati</taxon>
        <taxon>Pseudomonadota</taxon>
        <taxon>Alphaproteobacteria</taxon>
        <taxon>Rhodobacterales</taxon>
        <taxon>Paracoccaceae</taxon>
        <taxon>Halovulum</taxon>
    </lineage>
</organism>
<dbReference type="Gene3D" id="3.40.50.360">
    <property type="match status" value="1"/>
</dbReference>
<comment type="caution">
    <text evidence="3">The sequence shown here is derived from an EMBL/GenBank/DDBJ whole genome shotgun (WGS) entry which is preliminary data.</text>
</comment>
<evidence type="ECO:0000313" key="4">
    <source>
        <dbReference type="Proteomes" id="UP000474957"/>
    </source>
</evidence>
<dbReference type="InterPro" id="IPR046980">
    <property type="entry name" value="KefG/KefF"/>
</dbReference>
<name>A0A6L5YWS7_9RHOB</name>
<dbReference type="EMBL" id="WIND01000001">
    <property type="protein sequence ID" value="MSU88315.1"/>
    <property type="molecule type" value="Genomic_DNA"/>
</dbReference>
<dbReference type="GO" id="GO:0003955">
    <property type="term" value="F:NAD(P)H dehydrogenase (quinone) activity"/>
    <property type="evidence" value="ECO:0007669"/>
    <property type="project" value="TreeGrafter"/>
</dbReference>
<evidence type="ECO:0000313" key="3">
    <source>
        <dbReference type="EMBL" id="MSU88315.1"/>
    </source>
</evidence>
<dbReference type="Proteomes" id="UP000474957">
    <property type="component" value="Unassembled WGS sequence"/>
</dbReference>
<dbReference type="PANTHER" id="PTHR47307">
    <property type="entry name" value="GLUTATHIONE-REGULATED POTASSIUM-EFFLUX SYSTEM ANCILLARY PROTEIN KEFG"/>
    <property type="match status" value="1"/>
</dbReference>
<feature type="domain" description="Flavodoxin-like fold" evidence="2">
    <location>
        <begin position="7"/>
        <end position="174"/>
    </location>
</feature>
<gene>
    <name evidence="3" type="ORF">GE300_01630</name>
</gene>
<evidence type="ECO:0000256" key="1">
    <source>
        <dbReference type="ARBA" id="ARBA00023002"/>
    </source>
</evidence>
<keyword evidence="4" id="KW-1185">Reference proteome</keyword>
<dbReference type="InterPro" id="IPR029039">
    <property type="entry name" value="Flavoprotein-like_sf"/>
</dbReference>
<dbReference type="GO" id="GO:0010181">
    <property type="term" value="F:FMN binding"/>
    <property type="evidence" value="ECO:0007669"/>
    <property type="project" value="TreeGrafter"/>
</dbReference>
<dbReference type="Pfam" id="PF02525">
    <property type="entry name" value="Flavodoxin_2"/>
    <property type="match status" value="1"/>
</dbReference>
<accession>A0A6L5YWS7</accession>
<dbReference type="PANTHER" id="PTHR47307:SF1">
    <property type="entry name" value="GLUTATHIONE-REGULATED POTASSIUM-EFFLUX SYSTEM ANCILLARY PROTEIN KEFG"/>
    <property type="match status" value="1"/>
</dbReference>
<sequence length="206" mass="22878">MAPLRNKVLILFAHPSPRRSQVVVPMARVAEWVPGVTLVDLYADYPNLDIDVDAEQARLREHGTLIFLHPMYWYSTPAMLKEWQDLVLEHGFAYGEGGGALAGKTFFSACTTGAGGDAFGPGGYNNFTVRQLLVPLEQMAALCGMRYLPPFVLHGSRTARARGVVEAHLEVWEDLLEALVHDRLDLELAQQADRLDPARRRLIAEG</sequence>
<dbReference type="AlphaFoldDB" id="A0A6L5YWS7"/>
<dbReference type="InterPro" id="IPR003680">
    <property type="entry name" value="Flavodoxin_fold"/>
</dbReference>
<reference evidence="3 4" key="1">
    <citation type="submission" date="2019-10" db="EMBL/GenBank/DDBJ databases">
        <title>Cognatihalovulum marinum gen. nov. sp. nov., a new member of the family Rhodobacteraceae isolated from deep seawater of the Northwest Indian Ocean.</title>
        <authorList>
            <person name="Ruan C."/>
            <person name="Wang J."/>
            <person name="Zheng X."/>
            <person name="Song L."/>
            <person name="Zhu Y."/>
            <person name="Huang Y."/>
            <person name="Lu Z."/>
            <person name="Du W."/>
            <person name="Huang L."/>
            <person name="Dai X."/>
        </authorList>
    </citation>
    <scope>NUCLEOTIDE SEQUENCE [LARGE SCALE GENOMIC DNA]</scope>
    <source>
        <strain evidence="3 4">2CG4</strain>
    </source>
</reference>
<keyword evidence="1" id="KW-0560">Oxidoreductase</keyword>
<dbReference type="SUPFAM" id="SSF52218">
    <property type="entry name" value="Flavoproteins"/>
    <property type="match status" value="1"/>
</dbReference>
<evidence type="ECO:0000259" key="2">
    <source>
        <dbReference type="Pfam" id="PF02525"/>
    </source>
</evidence>